<keyword evidence="2" id="KW-1185">Reference proteome</keyword>
<evidence type="ECO:0000313" key="2">
    <source>
        <dbReference type="Proteomes" id="UP001295740"/>
    </source>
</evidence>
<dbReference type="AlphaFoldDB" id="A0AAI8VV37"/>
<dbReference type="EMBL" id="CAUWAG010000018">
    <property type="protein sequence ID" value="CAJ2510993.1"/>
    <property type="molecule type" value="Genomic_DNA"/>
</dbReference>
<organism evidence="1 2">
    <name type="scientific">Anthostomella pinea</name>
    <dbReference type="NCBI Taxonomy" id="933095"/>
    <lineage>
        <taxon>Eukaryota</taxon>
        <taxon>Fungi</taxon>
        <taxon>Dikarya</taxon>
        <taxon>Ascomycota</taxon>
        <taxon>Pezizomycotina</taxon>
        <taxon>Sordariomycetes</taxon>
        <taxon>Xylariomycetidae</taxon>
        <taxon>Xylariales</taxon>
        <taxon>Xylariaceae</taxon>
        <taxon>Anthostomella</taxon>
    </lineage>
</organism>
<protein>
    <submittedName>
        <fullName evidence="1">Uu.00g066180.m01.CDS01</fullName>
    </submittedName>
</protein>
<sequence length="92" mass="10217">MPREHALVELQPAEPSFHQRSLVLSLVLSLLVPLMASGIGDSRIVYLRYPTTEFAPEVVEPITFSLGSSFHLGSFWSDFQGQVREGFIPQSA</sequence>
<gene>
    <name evidence="1" type="ORF">KHLLAP_LOCUS11461</name>
</gene>
<evidence type="ECO:0000313" key="1">
    <source>
        <dbReference type="EMBL" id="CAJ2510993.1"/>
    </source>
</evidence>
<name>A0AAI8VV37_9PEZI</name>
<reference evidence="1" key="1">
    <citation type="submission" date="2023-10" db="EMBL/GenBank/DDBJ databases">
        <authorList>
            <person name="Hackl T."/>
        </authorList>
    </citation>
    <scope>NUCLEOTIDE SEQUENCE</scope>
</reference>
<dbReference type="Proteomes" id="UP001295740">
    <property type="component" value="Unassembled WGS sequence"/>
</dbReference>
<accession>A0AAI8VV37</accession>
<proteinExistence type="predicted"/>
<comment type="caution">
    <text evidence="1">The sequence shown here is derived from an EMBL/GenBank/DDBJ whole genome shotgun (WGS) entry which is preliminary data.</text>
</comment>